<dbReference type="SUPFAM" id="SSF103481">
    <property type="entry name" value="Multidrug resistance efflux transporter EmrE"/>
    <property type="match status" value="2"/>
</dbReference>
<keyword evidence="2 5" id="KW-0812">Transmembrane</keyword>
<feature type="transmembrane region" description="Helical" evidence="5">
    <location>
        <begin position="70"/>
        <end position="88"/>
    </location>
</feature>
<dbReference type="Pfam" id="PF00892">
    <property type="entry name" value="EamA"/>
    <property type="match status" value="2"/>
</dbReference>
<dbReference type="InterPro" id="IPR050638">
    <property type="entry name" value="AA-Vitamin_Transporters"/>
</dbReference>
<feature type="transmembrane region" description="Helical" evidence="5">
    <location>
        <begin position="276"/>
        <end position="297"/>
    </location>
</feature>
<evidence type="ECO:0000256" key="5">
    <source>
        <dbReference type="SAM" id="Phobius"/>
    </source>
</evidence>
<evidence type="ECO:0000256" key="2">
    <source>
        <dbReference type="ARBA" id="ARBA00022692"/>
    </source>
</evidence>
<dbReference type="PANTHER" id="PTHR32322:SF9">
    <property type="entry name" value="AMINO-ACID METABOLITE EFFLUX PUMP-RELATED"/>
    <property type="match status" value="1"/>
</dbReference>
<gene>
    <name evidence="7" type="ORF">SAMN06265373_102372</name>
</gene>
<dbReference type="Proteomes" id="UP001157961">
    <property type="component" value="Unassembled WGS sequence"/>
</dbReference>
<feature type="transmembrane region" description="Helical" evidence="5">
    <location>
        <begin position="39"/>
        <end position="58"/>
    </location>
</feature>
<dbReference type="RefSeq" id="WP_283425116.1">
    <property type="nucleotide sequence ID" value="NZ_FXTY01000002.1"/>
</dbReference>
<reference evidence="7 8" key="1">
    <citation type="submission" date="2017-05" db="EMBL/GenBank/DDBJ databases">
        <authorList>
            <person name="Varghese N."/>
            <person name="Submissions S."/>
        </authorList>
    </citation>
    <scope>NUCLEOTIDE SEQUENCE [LARGE SCALE GENOMIC DNA]</scope>
    <source>
        <strain evidence="7 8">DSM 29734</strain>
    </source>
</reference>
<evidence type="ECO:0000313" key="7">
    <source>
        <dbReference type="EMBL" id="SMP12680.1"/>
    </source>
</evidence>
<organism evidence="7 8">
    <name type="scientific">Shimia sagamensis</name>
    <dbReference type="NCBI Taxonomy" id="1566352"/>
    <lineage>
        <taxon>Bacteria</taxon>
        <taxon>Pseudomonadati</taxon>
        <taxon>Pseudomonadota</taxon>
        <taxon>Alphaproteobacteria</taxon>
        <taxon>Rhodobacterales</taxon>
        <taxon>Roseobacteraceae</taxon>
    </lineage>
</organism>
<feature type="transmembrane region" description="Helical" evidence="5">
    <location>
        <begin position="157"/>
        <end position="175"/>
    </location>
</feature>
<protein>
    <submittedName>
        <fullName evidence="7">EamA domain-containing membrane protein RarD</fullName>
    </submittedName>
</protein>
<evidence type="ECO:0000259" key="6">
    <source>
        <dbReference type="Pfam" id="PF00892"/>
    </source>
</evidence>
<feature type="transmembrane region" description="Helical" evidence="5">
    <location>
        <begin position="187"/>
        <end position="205"/>
    </location>
</feature>
<sequence>MSTQKHLTPRVWAELFLLALLWGAVFFANRIALDEIGPITLVAHRTLWAALLLWLMILATRTALPRSPRLWGAFLVMGLLNNLIPFSLLNFAQLTIESGLASIFNAATAFWGVLLAALFLPDERLTLAKTLGITLGFIGVATAIGLSHLTALDPHSLAQIAALLATLSYGLAGVWARKHLAGCSPMVASAGMLTCTTILALPLAHVTEGPISLSLSASTWAAIAYASILGTAVAYLLYYRVLAAAGSGNLLVVTLLIPPVAILLGTIFLNESIPPRAYAGFAFLTLGLIVLDGRLLARLRFKKPT</sequence>
<feature type="transmembrane region" description="Helical" evidence="5">
    <location>
        <begin position="217"/>
        <end position="238"/>
    </location>
</feature>
<feature type="transmembrane region" description="Helical" evidence="5">
    <location>
        <begin position="250"/>
        <end position="270"/>
    </location>
</feature>
<dbReference type="PANTHER" id="PTHR32322">
    <property type="entry name" value="INNER MEMBRANE TRANSPORTER"/>
    <property type="match status" value="1"/>
</dbReference>
<dbReference type="InterPro" id="IPR037185">
    <property type="entry name" value="EmrE-like"/>
</dbReference>
<keyword evidence="4 5" id="KW-0472">Membrane</keyword>
<keyword evidence="3 5" id="KW-1133">Transmembrane helix</keyword>
<proteinExistence type="predicted"/>
<accession>A0ABY1NM72</accession>
<feature type="transmembrane region" description="Helical" evidence="5">
    <location>
        <begin position="12"/>
        <end position="33"/>
    </location>
</feature>
<feature type="transmembrane region" description="Helical" evidence="5">
    <location>
        <begin position="132"/>
        <end position="151"/>
    </location>
</feature>
<comment type="subcellular location">
    <subcellularLocation>
        <location evidence="1">Membrane</location>
        <topology evidence="1">Multi-pass membrane protein</topology>
    </subcellularLocation>
</comment>
<evidence type="ECO:0000256" key="1">
    <source>
        <dbReference type="ARBA" id="ARBA00004141"/>
    </source>
</evidence>
<dbReference type="InterPro" id="IPR000620">
    <property type="entry name" value="EamA_dom"/>
</dbReference>
<evidence type="ECO:0000313" key="8">
    <source>
        <dbReference type="Proteomes" id="UP001157961"/>
    </source>
</evidence>
<keyword evidence="8" id="KW-1185">Reference proteome</keyword>
<name>A0ABY1NM72_9RHOB</name>
<feature type="transmembrane region" description="Helical" evidence="5">
    <location>
        <begin position="100"/>
        <end position="120"/>
    </location>
</feature>
<evidence type="ECO:0000256" key="3">
    <source>
        <dbReference type="ARBA" id="ARBA00022989"/>
    </source>
</evidence>
<evidence type="ECO:0000256" key="4">
    <source>
        <dbReference type="ARBA" id="ARBA00023136"/>
    </source>
</evidence>
<feature type="domain" description="EamA" evidence="6">
    <location>
        <begin position="15"/>
        <end position="142"/>
    </location>
</feature>
<comment type="caution">
    <text evidence="7">The sequence shown here is derived from an EMBL/GenBank/DDBJ whole genome shotgun (WGS) entry which is preliminary data.</text>
</comment>
<dbReference type="EMBL" id="FXTY01000002">
    <property type="protein sequence ID" value="SMP12680.1"/>
    <property type="molecule type" value="Genomic_DNA"/>
</dbReference>
<feature type="domain" description="EamA" evidence="6">
    <location>
        <begin position="158"/>
        <end position="290"/>
    </location>
</feature>